<evidence type="ECO:0000256" key="1">
    <source>
        <dbReference type="ARBA" id="ARBA00022837"/>
    </source>
</evidence>
<evidence type="ECO:0000259" key="2">
    <source>
        <dbReference type="PROSITE" id="PS50222"/>
    </source>
</evidence>
<protein>
    <recommendedName>
        <fullName evidence="2">EF-hand domain-containing protein</fullName>
    </recommendedName>
</protein>
<feature type="domain" description="EF-hand" evidence="2">
    <location>
        <begin position="3"/>
        <end position="38"/>
    </location>
</feature>
<dbReference type="SMART" id="SM00054">
    <property type="entry name" value="EFh"/>
    <property type="match status" value="2"/>
</dbReference>
<dbReference type="PROSITE" id="PS00018">
    <property type="entry name" value="EF_HAND_1"/>
    <property type="match status" value="2"/>
</dbReference>
<feature type="domain" description="EF-hand" evidence="2">
    <location>
        <begin position="47"/>
        <end position="82"/>
    </location>
</feature>
<dbReference type="Pfam" id="PF13499">
    <property type="entry name" value="EF-hand_7"/>
    <property type="match status" value="1"/>
</dbReference>
<evidence type="ECO:0000313" key="4">
    <source>
        <dbReference type="Proteomes" id="UP001620626"/>
    </source>
</evidence>
<dbReference type="EMBL" id="JBICBT010000743">
    <property type="protein sequence ID" value="KAL3102972.1"/>
    <property type="molecule type" value="Genomic_DNA"/>
</dbReference>
<name>A0ABD2KJM4_9BILA</name>
<dbReference type="Gene3D" id="1.10.238.10">
    <property type="entry name" value="EF-hand"/>
    <property type="match status" value="1"/>
</dbReference>
<comment type="caution">
    <text evidence="3">The sequence shown here is derived from an EMBL/GenBank/DDBJ whole genome shotgun (WGS) entry which is preliminary data.</text>
</comment>
<dbReference type="SUPFAM" id="SSF47473">
    <property type="entry name" value="EF-hand"/>
    <property type="match status" value="1"/>
</dbReference>
<evidence type="ECO:0000313" key="3">
    <source>
        <dbReference type="EMBL" id="KAL3102972.1"/>
    </source>
</evidence>
<dbReference type="AlphaFoldDB" id="A0ABD2KJM4"/>
<gene>
    <name evidence="3" type="ORF">niasHT_025880</name>
</gene>
<accession>A0ABD2KJM4</accession>
<proteinExistence type="predicted"/>
<dbReference type="InterPro" id="IPR018247">
    <property type="entry name" value="EF_Hand_1_Ca_BS"/>
</dbReference>
<dbReference type="PROSITE" id="PS50222">
    <property type="entry name" value="EF_HAND_2"/>
    <property type="match status" value="2"/>
</dbReference>
<reference evidence="3 4" key="1">
    <citation type="submission" date="2024-10" db="EMBL/GenBank/DDBJ databases">
        <authorList>
            <person name="Kim D."/>
        </authorList>
    </citation>
    <scope>NUCLEOTIDE SEQUENCE [LARGE SCALE GENOMIC DNA]</scope>
    <source>
        <strain evidence="3">BH-2024</strain>
    </source>
</reference>
<keyword evidence="1" id="KW-0106">Calcium</keyword>
<dbReference type="Proteomes" id="UP001620626">
    <property type="component" value="Unassembled WGS sequence"/>
</dbReference>
<dbReference type="InterPro" id="IPR002048">
    <property type="entry name" value="EF_hand_dom"/>
</dbReference>
<keyword evidence="4" id="KW-1185">Reference proteome</keyword>
<dbReference type="InterPro" id="IPR011992">
    <property type="entry name" value="EF-hand-dom_pair"/>
</dbReference>
<organism evidence="3 4">
    <name type="scientific">Heterodera trifolii</name>
    <dbReference type="NCBI Taxonomy" id="157864"/>
    <lineage>
        <taxon>Eukaryota</taxon>
        <taxon>Metazoa</taxon>
        <taxon>Ecdysozoa</taxon>
        <taxon>Nematoda</taxon>
        <taxon>Chromadorea</taxon>
        <taxon>Rhabditida</taxon>
        <taxon>Tylenchina</taxon>
        <taxon>Tylenchomorpha</taxon>
        <taxon>Tylenchoidea</taxon>
        <taxon>Heteroderidae</taxon>
        <taxon>Heteroderinae</taxon>
        <taxon>Heterodera</taxon>
    </lineage>
</organism>
<sequence length="107" mass="12434">MANWEHKLREMFVEQDKDMNGHIGREDLICMLLNAKKHDHVDPAYKSHLRFLISVLKNADLNGDNKINFHEFKQYIAQAVDESQGVPIPVEHLHPVTDKKDIVRNGH</sequence>